<accession>A0A7S4LK40</accession>
<dbReference type="EMBL" id="HBJA01133148">
    <property type="protein sequence ID" value="CAE0834438.1"/>
    <property type="molecule type" value="Transcribed_RNA"/>
</dbReference>
<reference evidence="1" key="1">
    <citation type="submission" date="2021-01" db="EMBL/GenBank/DDBJ databases">
        <authorList>
            <person name="Corre E."/>
            <person name="Pelletier E."/>
            <person name="Niang G."/>
            <person name="Scheremetjew M."/>
            <person name="Finn R."/>
            <person name="Kale V."/>
            <person name="Holt S."/>
            <person name="Cochrane G."/>
            <person name="Meng A."/>
            <person name="Brown T."/>
            <person name="Cohen L."/>
        </authorList>
    </citation>
    <scope>NUCLEOTIDE SEQUENCE</scope>
    <source>
        <strain evidence="1">CCMP1594</strain>
    </source>
</reference>
<evidence type="ECO:0000313" key="1">
    <source>
        <dbReference type="EMBL" id="CAE0834438.1"/>
    </source>
</evidence>
<sequence>MPIHMHRWSSLHPNSDPMPAPPLKVDHEFLVMCADVTTEWVGSADLFSQTSNSHCGAGGHETTWLSAYNPPVPELGRTYVLHRMTGALYVCAPDGTGGLQVCVTCRHGP</sequence>
<name>A0A7S4LK40_9EUGL</name>
<protein>
    <submittedName>
        <fullName evidence="1">Uncharacterized protein</fullName>
    </submittedName>
</protein>
<organism evidence="1">
    <name type="scientific">Eutreptiella gymnastica</name>
    <dbReference type="NCBI Taxonomy" id="73025"/>
    <lineage>
        <taxon>Eukaryota</taxon>
        <taxon>Discoba</taxon>
        <taxon>Euglenozoa</taxon>
        <taxon>Euglenida</taxon>
        <taxon>Spirocuta</taxon>
        <taxon>Euglenophyceae</taxon>
        <taxon>Eutreptiales</taxon>
        <taxon>Eutreptiaceae</taxon>
        <taxon>Eutreptiella</taxon>
    </lineage>
</organism>
<gene>
    <name evidence="1" type="ORF">EGYM00163_LOCUS45738</name>
</gene>
<proteinExistence type="predicted"/>
<dbReference type="AlphaFoldDB" id="A0A7S4LK40"/>